<dbReference type="OrthoDB" id="1892195at2759"/>
<sequence>MSELEAKKEKLEELARLIEQQANINEAEMEKSRLEREMRVVDKNDKKLLKLKNEFGEEVYNEVVRAKLEIEGYNASGSYVTLELSNYEENRKATMEEATDVMLKIRKDLAGTKNKRKRPLRHWVVLTSVVGAERFFLLGLLSKWELLSASYQVNCRSED</sequence>
<organism evidence="3 4">
    <name type="scientific">Arabis nemorensis</name>
    <dbReference type="NCBI Taxonomy" id="586526"/>
    <lineage>
        <taxon>Eukaryota</taxon>
        <taxon>Viridiplantae</taxon>
        <taxon>Streptophyta</taxon>
        <taxon>Embryophyta</taxon>
        <taxon>Tracheophyta</taxon>
        <taxon>Spermatophyta</taxon>
        <taxon>Magnoliopsida</taxon>
        <taxon>eudicotyledons</taxon>
        <taxon>Gunneridae</taxon>
        <taxon>Pentapetalae</taxon>
        <taxon>rosids</taxon>
        <taxon>malvids</taxon>
        <taxon>Brassicales</taxon>
        <taxon>Brassicaceae</taxon>
        <taxon>Arabideae</taxon>
        <taxon>Arabis</taxon>
    </lineage>
</organism>
<evidence type="ECO:0000259" key="2">
    <source>
        <dbReference type="Pfam" id="PF03469"/>
    </source>
</evidence>
<dbReference type="InterPro" id="IPR045177">
    <property type="entry name" value="FDM1-5/IDN2"/>
</dbReference>
<name>A0A565CSK2_9BRAS</name>
<accession>A0A565CSK2</accession>
<keyword evidence="4" id="KW-1185">Reference proteome</keyword>
<feature type="domain" description="Factor of DNA methylation 1-5/IDN2" evidence="2">
    <location>
        <begin position="35"/>
        <end position="107"/>
    </location>
</feature>
<dbReference type="Pfam" id="PF03469">
    <property type="entry name" value="XH"/>
    <property type="match status" value="1"/>
</dbReference>
<evidence type="ECO:0000313" key="4">
    <source>
        <dbReference type="Proteomes" id="UP000489600"/>
    </source>
</evidence>
<protein>
    <recommendedName>
        <fullName evidence="2">Factor of DNA methylation 1-5/IDN2 domain-containing protein</fullName>
    </recommendedName>
</protein>
<dbReference type="AlphaFoldDB" id="A0A565CSK2"/>
<dbReference type="EMBL" id="CABITT030000008">
    <property type="protein sequence ID" value="VVB16587.1"/>
    <property type="molecule type" value="Genomic_DNA"/>
</dbReference>
<dbReference type="Proteomes" id="UP000489600">
    <property type="component" value="Unassembled WGS sequence"/>
</dbReference>
<dbReference type="PANTHER" id="PTHR21596:SF54">
    <property type="entry name" value="TRANSCRIPTION REGULATOR-LIKE"/>
    <property type="match status" value="1"/>
</dbReference>
<dbReference type="InterPro" id="IPR005379">
    <property type="entry name" value="FDM1-5/IDN2_XH"/>
</dbReference>
<evidence type="ECO:0000256" key="1">
    <source>
        <dbReference type="SAM" id="Coils"/>
    </source>
</evidence>
<evidence type="ECO:0000313" key="3">
    <source>
        <dbReference type="EMBL" id="VVB16587.1"/>
    </source>
</evidence>
<reference evidence="3" key="1">
    <citation type="submission" date="2019-07" db="EMBL/GenBank/DDBJ databases">
        <authorList>
            <person name="Dittberner H."/>
        </authorList>
    </citation>
    <scope>NUCLEOTIDE SEQUENCE [LARGE SCALE GENOMIC DNA]</scope>
</reference>
<comment type="caution">
    <text evidence="3">The sequence shown here is derived from an EMBL/GenBank/DDBJ whole genome shotgun (WGS) entry which is preliminary data.</text>
</comment>
<dbReference type="PANTHER" id="PTHR21596">
    <property type="entry name" value="RIBONUCLEASE P SUBUNIT P38"/>
    <property type="match status" value="1"/>
</dbReference>
<dbReference type="GO" id="GO:0080188">
    <property type="term" value="P:gene silencing by siRNA-directed DNA methylation"/>
    <property type="evidence" value="ECO:0007669"/>
    <property type="project" value="InterPro"/>
</dbReference>
<keyword evidence="1" id="KW-0175">Coiled coil</keyword>
<gene>
    <name evidence="3" type="ORF">ANE_LOCUS27031</name>
</gene>
<feature type="coiled-coil region" evidence="1">
    <location>
        <begin position="1"/>
        <end position="44"/>
    </location>
</feature>
<proteinExistence type="predicted"/>